<organism evidence="8 9">
    <name type="scientific">Saponaria officinalis</name>
    <name type="common">Common soapwort</name>
    <name type="synonym">Lychnis saponaria</name>
    <dbReference type="NCBI Taxonomy" id="3572"/>
    <lineage>
        <taxon>Eukaryota</taxon>
        <taxon>Viridiplantae</taxon>
        <taxon>Streptophyta</taxon>
        <taxon>Embryophyta</taxon>
        <taxon>Tracheophyta</taxon>
        <taxon>Spermatophyta</taxon>
        <taxon>Magnoliopsida</taxon>
        <taxon>eudicotyledons</taxon>
        <taxon>Gunneridae</taxon>
        <taxon>Pentapetalae</taxon>
        <taxon>Caryophyllales</taxon>
        <taxon>Caryophyllaceae</taxon>
        <taxon>Caryophylleae</taxon>
        <taxon>Saponaria</taxon>
    </lineage>
</organism>
<dbReference type="AlphaFoldDB" id="A0AAW1NH17"/>
<evidence type="ECO:0000256" key="4">
    <source>
        <dbReference type="ARBA" id="ARBA00022729"/>
    </source>
</evidence>
<dbReference type="PROSITE" id="PS51387">
    <property type="entry name" value="FAD_PCMH"/>
    <property type="match status" value="1"/>
</dbReference>
<dbReference type="Pfam" id="PF08031">
    <property type="entry name" value="BBE"/>
    <property type="match status" value="1"/>
</dbReference>
<dbReference type="InterPro" id="IPR016167">
    <property type="entry name" value="FAD-bd_PCMH_sub1"/>
</dbReference>
<dbReference type="Gene3D" id="3.30.465.10">
    <property type="match status" value="1"/>
</dbReference>
<dbReference type="PANTHER" id="PTHR32448">
    <property type="entry name" value="OS08G0158400 PROTEIN"/>
    <property type="match status" value="1"/>
</dbReference>
<dbReference type="Pfam" id="PF01565">
    <property type="entry name" value="FAD_binding_4"/>
    <property type="match status" value="1"/>
</dbReference>
<keyword evidence="4" id="KW-0732">Signal</keyword>
<dbReference type="InterPro" id="IPR006094">
    <property type="entry name" value="Oxid_FAD_bind_N"/>
</dbReference>
<keyword evidence="3" id="KW-0285">Flavoprotein</keyword>
<evidence type="ECO:0000256" key="1">
    <source>
        <dbReference type="ARBA" id="ARBA00001974"/>
    </source>
</evidence>
<dbReference type="InterPro" id="IPR016166">
    <property type="entry name" value="FAD-bd_PCMH"/>
</dbReference>
<dbReference type="GO" id="GO:0016491">
    <property type="term" value="F:oxidoreductase activity"/>
    <property type="evidence" value="ECO:0007669"/>
    <property type="project" value="InterPro"/>
</dbReference>
<dbReference type="InterPro" id="IPR012951">
    <property type="entry name" value="BBE"/>
</dbReference>
<dbReference type="InterPro" id="IPR016169">
    <property type="entry name" value="FAD-bd_PCMH_sub2"/>
</dbReference>
<keyword evidence="9" id="KW-1185">Reference proteome</keyword>
<comment type="caution">
    <text evidence="8">The sequence shown here is derived from an EMBL/GenBank/DDBJ whole genome shotgun (WGS) entry which is preliminary data.</text>
</comment>
<reference evidence="8" key="1">
    <citation type="submission" date="2024-03" db="EMBL/GenBank/DDBJ databases">
        <title>WGS assembly of Saponaria officinalis var. Norfolk2.</title>
        <authorList>
            <person name="Jenkins J."/>
            <person name="Shu S."/>
            <person name="Grimwood J."/>
            <person name="Barry K."/>
            <person name="Goodstein D."/>
            <person name="Schmutz J."/>
            <person name="Leebens-Mack J."/>
            <person name="Osbourn A."/>
        </authorList>
    </citation>
    <scope>NUCLEOTIDE SEQUENCE [LARGE SCALE GENOMIC DNA]</scope>
    <source>
        <strain evidence="8">JIC</strain>
    </source>
</reference>
<dbReference type="GO" id="GO:0071949">
    <property type="term" value="F:FAD binding"/>
    <property type="evidence" value="ECO:0007669"/>
    <property type="project" value="InterPro"/>
</dbReference>
<dbReference type="SUPFAM" id="SSF56176">
    <property type="entry name" value="FAD-binding/transporter-associated domain-like"/>
    <property type="match status" value="1"/>
</dbReference>
<accession>A0AAW1NH17</accession>
<sequence length="443" mass="49622">MRSIKRLTVTHVQATIICAKISNLQVRIRSGGHDYEGMSYVSNVLFVIVDMINLRSIDIDFDETNGINLGNQTGWVQAGATLGELYYKIGKTSNTLAFPAGVCLTLGAGGHFSGGGYGPMLRHFGMTIDNIIEAIVVDANGTLLDRGSMGGNLFLGCQWGRGPSFCVIIAWKIKLVRVPDTITVFNVPRSLEQGATDIVLQWLEIATKIDRKLFIRVQPQVQFIGGGSKTVQVSFIGMYLGRATSVISLIESNFPRLGLQPSDCNEMPWVKTHLFWNNLSQTSPIEVLSDYVKDPIPRSGLETIWNNMIEVENVFVQWNPYGGKMSEISENSTRFPHRKGILFMMQYIIIWHDDTDQALITNIKATRDLHVTFTPFVTNNPRKAFFNYRDIDIGTNVEGNLSFAIDFFKDNVNRLLQVKAKVDPNNLFRYEQSIPLESAIQVI</sequence>
<evidence type="ECO:0000259" key="7">
    <source>
        <dbReference type="PROSITE" id="PS51387"/>
    </source>
</evidence>
<dbReference type="Gene3D" id="3.40.462.20">
    <property type="match status" value="1"/>
</dbReference>
<dbReference type="Gene3D" id="3.30.43.10">
    <property type="entry name" value="Uridine Diphospho-n-acetylenolpyruvylglucosamine Reductase, domain 2"/>
    <property type="match status" value="1"/>
</dbReference>
<dbReference type="Proteomes" id="UP001443914">
    <property type="component" value="Unassembled WGS sequence"/>
</dbReference>
<name>A0AAW1NH17_SAPOF</name>
<evidence type="ECO:0000256" key="6">
    <source>
        <dbReference type="ARBA" id="ARBA00023180"/>
    </source>
</evidence>
<dbReference type="EMBL" id="JBDFQZ010000001">
    <property type="protein sequence ID" value="KAK9756048.1"/>
    <property type="molecule type" value="Genomic_DNA"/>
</dbReference>
<evidence type="ECO:0000313" key="9">
    <source>
        <dbReference type="Proteomes" id="UP001443914"/>
    </source>
</evidence>
<evidence type="ECO:0000256" key="2">
    <source>
        <dbReference type="ARBA" id="ARBA00005466"/>
    </source>
</evidence>
<evidence type="ECO:0000256" key="3">
    <source>
        <dbReference type="ARBA" id="ARBA00022630"/>
    </source>
</evidence>
<protein>
    <recommendedName>
        <fullName evidence="7">FAD-binding PCMH-type domain-containing protein</fullName>
    </recommendedName>
</protein>
<proteinExistence type="inferred from homology"/>
<feature type="domain" description="FAD-binding PCMH-type" evidence="7">
    <location>
        <begin position="1"/>
        <end position="178"/>
    </location>
</feature>
<comment type="similarity">
    <text evidence="2">Belongs to the oxygen-dependent FAD-linked oxidoreductase family.</text>
</comment>
<keyword evidence="6" id="KW-0325">Glycoprotein</keyword>
<evidence type="ECO:0000256" key="5">
    <source>
        <dbReference type="ARBA" id="ARBA00022827"/>
    </source>
</evidence>
<keyword evidence="5" id="KW-0274">FAD</keyword>
<dbReference type="InterPro" id="IPR036318">
    <property type="entry name" value="FAD-bd_PCMH-like_sf"/>
</dbReference>
<comment type="cofactor">
    <cofactor evidence="1">
        <name>FAD</name>
        <dbReference type="ChEBI" id="CHEBI:57692"/>
    </cofactor>
</comment>
<gene>
    <name evidence="8" type="ORF">RND81_01G069600</name>
</gene>
<evidence type="ECO:0000313" key="8">
    <source>
        <dbReference type="EMBL" id="KAK9756048.1"/>
    </source>
</evidence>